<accession>A0A7C4MLK1</accession>
<keyword evidence="6 9" id="KW-1133">Transmembrane helix</keyword>
<evidence type="ECO:0000256" key="7">
    <source>
        <dbReference type="ARBA" id="ARBA00023136"/>
    </source>
</evidence>
<dbReference type="NCBIfam" id="TIGR02914">
    <property type="entry name" value="EpsI_fam"/>
    <property type="match status" value="1"/>
</dbReference>
<dbReference type="InterPro" id="IPR014263">
    <property type="entry name" value="Methanolan_biosynth_EpsI"/>
</dbReference>
<dbReference type="InterPro" id="IPR013426">
    <property type="entry name" value="EpsH-like"/>
</dbReference>
<feature type="transmembrane region" description="Helical" evidence="9">
    <location>
        <begin position="75"/>
        <end position="94"/>
    </location>
</feature>
<dbReference type="EMBL" id="DSUH01000120">
    <property type="protein sequence ID" value="HGU32240.1"/>
    <property type="molecule type" value="Genomic_DNA"/>
</dbReference>
<dbReference type="NCBIfam" id="TIGR04178">
    <property type="entry name" value="exo_archaeo"/>
    <property type="match status" value="1"/>
</dbReference>
<feature type="transmembrane region" description="Helical" evidence="9">
    <location>
        <begin position="101"/>
        <end position="121"/>
    </location>
</feature>
<feature type="transmembrane region" description="Helical" evidence="9">
    <location>
        <begin position="253"/>
        <end position="273"/>
    </location>
</feature>
<evidence type="ECO:0000256" key="2">
    <source>
        <dbReference type="ARBA" id="ARBA00022475"/>
    </source>
</evidence>
<keyword evidence="4 9" id="KW-0812">Transmembrane</keyword>
<dbReference type="Pfam" id="PF09721">
    <property type="entry name" value="Exosortase_EpsH"/>
    <property type="match status" value="1"/>
</dbReference>
<evidence type="ECO:0000256" key="3">
    <source>
        <dbReference type="ARBA" id="ARBA00022670"/>
    </source>
</evidence>
<organism evidence="11">
    <name type="scientific">Desulfatirhabdium butyrativorans</name>
    <dbReference type="NCBI Taxonomy" id="340467"/>
    <lineage>
        <taxon>Bacteria</taxon>
        <taxon>Pseudomonadati</taxon>
        <taxon>Thermodesulfobacteriota</taxon>
        <taxon>Desulfobacteria</taxon>
        <taxon>Desulfobacterales</taxon>
        <taxon>Desulfatirhabdiaceae</taxon>
        <taxon>Desulfatirhabdium</taxon>
    </lineage>
</organism>
<evidence type="ECO:0000256" key="5">
    <source>
        <dbReference type="ARBA" id="ARBA00022801"/>
    </source>
</evidence>
<dbReference type="AlphaFoldDB" id="A0A7C4MLK1"/>
<keyword evidence="3" id="KW-0645">Protease</keyword>
<comment type="caution">
    <text evidence="11">The sequence shown here is derived from an EMBL/GenBank/DDBJ whole genome shotgun (WGS) entry which is preliminary data.</text>
</comment>
<protein>
    <submittedName>
        <fullName evidence="11">EpsI family protein</fullName>
    </submittedName>
</protein>
<feature type="transmembrane region" description="Helical" evidence="9">
    <location>
        <begin position="183"/>
        <end position="203"/>
    </location>
</feature>
<name>A0A7C4MLK1_9BACT</name>
<dbReference type="Pfam" id="PF11984">
    <property type="entry name" value="DUF3485"/>
    <property type="match status" value="1"/>
</dbReference>
<keyword evidence="5" id="KW-0378">Hydrolase</keyword>
<dbReference type="InterPro" id="IPR019127">
    <property type="entry name" value="Exosortase"/>
</dbReference>
<keyword evidence="2" id="KW-1003">Cell membrane</keyword>
<feature type="domain" description="Methanolan biosynthesis EpsI" evidence="10">
    <location>
        <begin position="328"/>
        <end position="499"/>
    </location>
</feature>
<sequence length="530" mass="59230">MIPSYRKMPLFGFATAALLVWIYGPILYKLVRLWFQEAESAQGMVLCALALYLVWDRRQDVFGPGAVEHPEGWRIGLLMMLAGIGTLVVGRAATEFFSQRLSLVIVCWGVLGYAIGPKALARLWEPAVLTMMAVPLPAVVVDTVTLPLKTLISRLAAEGLSVLGYTVVRYGNVIDLPELRLEVVGACSGIRSFFALLAVVIVLGADMRSTGKRILLVLALFPVVILTNTLRIVSTAMLGIHFPQHGIETYDTYAGWVAFVLAFSLILGLRYWMNTPHEASRSLSDMAQATRNSEDEQPSFHKAPTGPKMPDIETTGFRSFDTRYLGPMICLLIAWMMLAWMDHQRKGAEMRLPTFDIPQTIGEWTSTELTLEPEVASMLAADTTIYRSYRHPDGRSIEVFWIGYGRQQEGKTMHSPRNCLPAAGWDIQHKALAAIAPGIQGRYLLLTYGEYRMETVYWFQAGDEIVWDEFENKWKTLWNSLRHGRSDGALTSLTVISPIGTPLMKADIIAFASMLPLARQDAERLRPVDR</sequence>
<dbReference type="NCBIfam" id="TIGR02602">
    <property type="entry name" value="8TM_EpsH"/>
    <property type="match status" value="1"/>
</dbReference>
<gene>
    <name evidence="11" type="primary">epsI</name>
    <name evidence="11" type="ORF">ENS29_05220</name>
</gene>
<evidence type="ECO:0000256" key="8">
    <source>
        <dbReference type="SAM" id="MobiDB-lite"/>
    </source>
</evidence>
<feature type="transmembrane region" description="Helical" evidence="9">
    <location>
        <begin position="215"/>
        <end position="233"/>
    </location>
</feature>
<dbReference type="GO" id="GO:0005886">
    <property type="term" value="C:plasma membrane"/>
    <property type="evidence" value="ECO:0007669"/>
    <property type="project" value="UniProtKB-SubCell"/>
</dbReference>
<proteinExistence type="predicted"/>
<evidence type="ECO:0000256" key="4">
    <source>
        <dbReference type="ARBA" id="ARBA00022692"/>
    </source>
</evidence>
<feature type="transmembrane region" description="Helical" evidence="9">
    <location>
        <begin position="12"/>
        <end position="31"/>
    </location>
</feature>
<evidence type="ECO:0000256" key="9">
    <source>
        <dbReference type="SAM" id="Phobius"/>
    </source>
</evidence>
<comment type="subcellular location">
    <subcellularLocation>
        <location evidence="1">Cell membrane</location>
        <topology evidence="1">Multi-pass membrane protein</topology>
    </subcellularLocation>
</comment>
<dbReference type="GO" id="GO:0006508">
    <property type="term" value="P:proteolysis"/>
    <property type="evidence" value="ECO:0007669"/>
    <property type="project" value="UniProtKB-KW"/>
</dbReference>
<evidence type="ECO:0000259" key="10">
    <source>
        <dbReference type="Pfam" id="PF11984"/>
    </source>
</evidence>
<feature type="transmembrane region" description="Helical" evidence="9">
    <location>
        <begin position="324"/>
        <end position="341"/>
    </location>
</feature>
<feature type="region of interest" description="Disordered" evidence="8">
    <location>
        <begin position="283"/>
        <end position="313"/>
    </location>
</feature>
<keyword evidence="7 9" id="KW-0472">Membrane</keyword>
<reference evidence="11" key="1">
    <citation type="journal article" date="2020" name="mSystems">
        <title>Genome- and Community-Level Interaction Insights into Carbon Utilization and Element Cycling Functions of Hydrothermarchaeota in Hydrothermal Sediment.</title>
        <authorList>
            <person name="Zhou Z."/>
            <person name="Liu Y."/>
            <person name="Xu W."/>
            <person name="Pan J."/>
            <person name="Luo Z.H."/>
            <person name="Li M."/>
        </authorList>
    </citation>
    <scope>NUCLEOTIDE SEQUENCE [LARGE SCALE GENOMIC DNA]</scope>
    <source>
        <strain evidence="11">SpSt-477</strain>
    </source>
</reference>
<dbReference type="InterPro" id="IPR026392">
    <property type="entry name" value="Exo/Archaeosortase_dom"/>
</dbReference>
<evidence type="ECO:0000256" key="1">
    <source>
        <dbReference type="ARBA" id="ARBA00004651"/>
    </source>
</evidence>
<evidence type="ECO:0000313" key="11">
    <source>
        <dbReference type="EMBL" id="HGU32240.1"/>
    </source>
</evidence>
<dbReference type="GO" id="GO:0008233">
    <property type="term" value="F:peptidase activity"/>
    <property type="evidence" value="ECO:0007669"/>
    <property type="project" value="UniProtKB-KW"/>
</dbReference>
<evidence type="ECO:0000256" key="6">
    <source>
        <dbReference type="ARBA" id="ARBA00022989"/>
    </source>
</evidence>